<name>A0ABR2BZF3_9ROSI</name>
<gene>
    <name evidence="5" type="ORF">V6N12_074676</name>
</gene>
<sequence>MAREYGGTQSHHQLEAKRRRLTWILGVSGLCILFYVLGAWQATPSTRYDLYTKVPIDSSRAVNHFPACDMSYSEYTPCQDKVRGRKFPREMMKFRERHCPAKEEQLLCLIPAPPNYKTPFKWPQSVITPGMTISLIENLALRRQSRIGFK</sequence>
<feature type="transmembrane region" description="Helical" evidence="4">
    <location>
        <begin position="21"/>
        <end position="40"/>
    </location>
</feature>
<comment type="similarity">
    <text evidence="4">Belongs to the methyltransferase superfamily.</text>
</comment>
<dbReference type="PANTHER" id="PTHR10108:SF1058">
    <property type="entry name" value="METHYLTRANSFERASE PMT18-RELATED"/>
    <property type="match status" value="1"/>
</dbReference>
<keyword evidence="1 4" id="KW-0489">Methyltransferase</keyword>
<reference evidence="5 6" key="1">
    <citation type="journal article" date="2024" name="G3 (Bethesda)">
        <title>Genome assembly of Hibiscus sabdariffa L. provides insights into metabolisms of medicinal natural products.</title>
        <authorList>
            <person name="Kim T."/>
        </authorList>
    </citation>
    <scope>NUCLEOTIDE SEQUENCE [LARGE SCALE GENOMIC DNA]</scope>
    <source>
        <strain evidence="5">TK-2024</strain>
        <tissue evidence="5">Old leaves</tissue>
    </source>
</reference>
<dbReference type="Pfam" id="PF03141">
    <property type="entry name" value="Methyltransf_29"/>
    <property type="match status" value="1"/>
</dbReference>
<organism evidence="5 6">
    <name type="scientific">Hibiscus sabdariffa</name>
    <name type="common">roselle</name>
    <dbReference type="NCBI Taxonomy" id="183260"/>
    <lineage>
        <taxon>Eukaryota</taxon>
        <taxon>Viridiplantae</taxon>
        <taxon>Streptophyta</taxon>
        <taxon>Embryophyta</taxon>
        <taxon>Tracheophyta</taxon>
        <taxon>Spermatophyta</taxon>
        <taxon>Magnoliopsida</taxon>
        <taxon>eudicotyledons</taxon>
        <taxon>Gunneridae</taxon>
        <taxon>Pentapetalae</taxon>
        <taxon>rosids</taxon>
        <taxon>malvids</taxon>
        <taxon>Malvales</taxon>
        <taxon>Malvaceae</taxon>
        <taxon>Malvoideae</taxon>
        <taxon>Hibiscus</taxon>
    </lineage>
</organism>
<dbReference type="PANTHER" id="PTHR10108">
    <property type="entry name" value="SAM-DEPENDENT METHYLTRANSFERASE"/>
    <property type="match status" value="1"/>
</dbReference>
<keyword evidence="2 4" id="KW-0808">Transferase</keyword>
<dbReference type="Proteomes" id="UP001472677">
    <property type="component" value="Unassembled WGS sequence"/>
</dbReference>
<evidence type="ECO:0000256" key="3">
    <source>
        <dbReference type="ARBA" id="ARBA00023180"/>
    </source>
</evidence>
<evidence type="ECO:0000256" key="1">
    <source>
        <dbReference type="ARBA" id="ARBA00022603"/>
    </source>
</evidence>
<keyword evidence="4" id="KW-1133">Transmembrane helix</keyword>
<evidence type="ECO:0000313" key="6">
    <source>
        <dbReference type="Proteomes" id="UP001472677"/>
    </source>
</evidence>
<keyword evidence="4" id="KW-0472">Membrane</keyword>
<proteinExistence type="inferred from homology"/>
<comment type="subcellular location">
    <subcellularLocation>
        <location evidence="4">Membrane</location>
        <topology evidence="4">Single-pass type II membrane protein</topology>
    </subcellularLocation>
</comment>
<dbReference type="InterPro" id="IPR004159">
    <property type="entry name" value="Put_SAM_MeTrfase"/>
</dbReference>
<keyword evidence="4" id="KW-0735">Signal-anchor</keyword>
<dbReference type="EC" id="2.1.1.-" evidence="4"/>
<evidence type="ECO:0000256" key="4">
    <source>
        <dbReference type="RuleBase" id="RU366043"/>
    </source>
</evidence>
<evidence type="ECO:0000256" key="2">
    <source>
        <dbReference type="ARBA" id="ARBA00022679"/>
    </source>
</evidence>
<dbReference type="EMBL" id="JBBPBM010000076">
    <property type="protein sequence ID" value="KAK8511990.1"/>
    <property type="molecule type" value="Genomic_DNA"/>
</dbReference>
<keyword evidence="3 4" id="KW-0325">Glycoprotein</keyword>
<keyword evidence="6" id="KW-1185">Reference proteome</keyword>
<protein>
    <recommendedName>
        <fullName evidence="4">Methyltransferase</fullName>
        <ecNumber evidence="4">2.1.1.-</ecNumber>
    </recommendedName>
</protein>
<comment type="caution">
    <text evidence="5">The sequence shown here is derived from an EMBL/GenBank/DDBJ whole genome shotgun (WGS) entry which is preliminary data.</text>
</comment>
<keyword evidence="4" id="KW-0812">Transmembrane</keyword>
<accession>A0ABR2BZF3</accession>
<evidence type="ECO:0000313" key="5">
    <source>
        <dbReference type="EMBL" id="KAK8511990.1"/>
    </source>
</evidence>